<dbReference type="InterPro" id="IPR005822">
    <property type="entry name" value="Ribosomal_uL13"/>
</dbReference>
<evidence type="ECO:0000313" key="9">
    <source>
        <dbReference type="EMBL" id="TDT46844.1"/>
    </source>
</evidence>
<dbReference type="OrthoDB" id="9801330at2"/>
<dbReference type="CDD" id="cd00392">
    <property type="entry name" value="Ribosomal_L13"/>
    <property type="match status" value="1"/>
</dbReference>
<dbReference type="PIRSF" id="PIRSF002181">
    <property type="entry name" value="Ribosomal_L13"/>
    <property type="match status" value="1"/>
</dbReference>
<comment type="caution">
    <text evidence="9">The sequence shown here is derived from an EMBL/GenBank/DDBJ whole genome shotgun (WGS) entry which is preliminary data.</text>
</comment>
<name>A0A4R7KA14_9FLAO</name>
<dbReference type="InterPro" id="IPR023563">
    <property type="entry name" value="Ribosomal_uL13_CS"/>
</dbReference>
<dbReference type="Proteomes" id="UP000294749">
    <property type="component" value="Unassembled WGS sequence"/>
</dbReference>
<comment type="subunit">
    <text evidence="2 6">Part of the 50S ribosomal subunit.</text>
</comment>
<accession>A0A4R7KA14</accession>
<evidence type="ECO:0000256" key="3">
    <source>
        <dbReference type="ARBA" id="ARBA00022980"/>
    </source>
</evidence>
<dbReference type="Gene3D" id="3.90.1180.10">
    <property type="entry name" value="Ribosomal protein L13"/>
    <property type="match status" value="1"/>
</dbReference>
<dbReference type="Pfam" id="PF00572">
    <property type="entry name" value="Ribosomal_L13"/>
    <property type="match status" value="1"/>
</dbReference>
<dbReference type="NCBIfam" id="TIGR01066">
    <property type="entry name" value="rplM_bact"/>
    <property type="match status" value="1"/>
</dbReference>
<dbReference type="FunFam" id="3.90.1180.10:FF:000001">
    <property type="entry name" value="50S ribosomal protein L13"/>
    <property type="match status" value="1"/>
</dbReference>
<dbReference type="HAMAP" id="MF_01366">
    <property type="entry name" value="Ribosomal_uL13"/>
    <property type="match status" value="1"/>
</dbReference>
<dbReference type="PANTHER" id="PTHR11545:SF2">
    <property type="entry name" value="LARGE RIBOSOMAL SUBUNIT PROTEIN UL13M"/>
    <property type="match status" value="1"/>
</dbReference>
<dbReference type="GO" id="GO:0022625">
    <property type="term" value="C:cytosolic large ribosomal subunit"/>
    <property type="evidence" value="ECO:0007669"/>
    <property type="project" value="TreeGrafter"/>
</dbReference>
<reference evidence="9 10" key="1">
    <citation type="submission" date="2019-03" db="EMBL/GenBank/DDBJ databases">
        <title>Genomic Encyclopedia of Archaeal and Bacterial Type Strains, Phase II (KMG-II): from individual species to whole genera.</title>
        <authorList>
            <person name="Goeker M."/>
        </authorList>
    </citation>
    <scope>NUCLEOTIDE SEQUENCE [LARGE SCALE GENOMIC DNA]</scope>
    <source>
        <strain evidence="9 10">DSM 25233</strain>
    </source>
</reference>
<organism evidence="9 10">
    <name type="scientific">Maribacter spongiicola</name>
    <dbReference type="NCBI Taxonomy" id="1206753"/>
    <lineage>
        <taxon>Bacteria</taxon>
        <taxon>Pseudomonadati</taxon>
        <taxon>Bacteroidota</taxon>
        <taxon>Flavobacteriia</taxon>
        <taxon>Flavobacteriales</taxon>
        <taxon>Flavobacteriaceae</taxon>
        <taxon>Maribacter</taxon>
    </lineage>
</organism>
<comment type="similarity">
    <text evidence="1 6 7">Belongs to the universal ribosomal protein uL13 family.</text>
</comment>
<dbReference type="PANTHER" id="PTHR11545">
    <property type="entry name" value="RIBOSOMAL PROTEIN L13"/>
    <property type="match status" value="1"/>
</dbReference>
<dbReference type="GO" id="GO:0003729">
    <property type="term" value="F:mRNA binding"/>
    <property type="evidence" value="ECO:0007669"/>
    <property type="project" value="TreeGrafter"/>
</dbReference>
<keyword evidence="4 6" id="KW-0687">Ribonucleoprotein</keyword>
<dbReference type="GO" id="GO:0017148">
    <property type="term" value="P:negative regulation of translation"/>
    <property type="evidence" value="ECO:0007669"/>
    <property type="project" value="TreeGrafter"/>
</dbReference>
<dbReference type="InterPro" id="IPR036899">
    <property type="entry name" value="Ribosomal_uL13_sf"/>
</dbReference>
<sequence length="151" mass="16835">MDTLSYKTVSANRTTVNKEWLLVDAEGETLGRMASKVAYLLRGKHKPSFTPHVDCGDNVVIINAEKIVLSGNKWSDKTYLRYTGYPGGQRYTTVKQLLDKNPEGILEKAIKGMLPKNRLGAELFRNLKVYAGTAHGQEAQKPTVVNLKDIK</sequence>
<evidence type="ECO:0000256" key="7">
    <source>
        <dbReference type="RuleBase" id="RU003877"/>
    </source>
</evidence>
<keyword evidence="10" id="KW-1185">Reference proteome</keyword>
<gene>
    <name evidence="6 8" type="primary">rplM</name>
    <name evidence="9" type="ORF">CLV90_0905</name>
</gene>
<comment type="function">
    <text evidence="6 8">This protein is one of the early assembly proteins of the 50S ribosomal subunit, although it is not seen to bind rRNA by itself. It is important during the early stages of 50S assembly.</text>
</comment>
<proteinExistence type="inferred from homology"/>
<evidence type="ECO:0000256" key="6">
    <source>
        <dbReference type="HAMAP-Rule" id="MF_01366"/>
    </source>
</evidence>
<dbReference type="AlphaFoldDB" id="A0A4R7KA14"/>
<evidence type="ECO:0000313" key="10">
    <source>
        <dbReference type="Proteomes" id="UP000294749"/>
    </source>
</evidence>
<dbReference type="GO" id="GO:0003735">
    <property type="term" value="F:structural constituent of ribosome"/>
    <property type="evidence" value="ECO:0007669"/>
    <property type="project" value="InterPro"/>
</dbReference>
<evidence type="ECO:0000256" key="5">
    <source>
        <dbReference type="ARBA" id="ARBA00035201"/>
    </source>
</evidence>
<dbReference type="EMBL" id="SOAY01000010">
    <property type="protein sequence ID" value="TDT46844.1"/>
    <property type="molecule type" value="Genomic_DNA"/>
</dbReference>
<dbReference type="InterPro" id="IPR005823">
    <property type="entry name" value="Ribosomal_uL13_bac-type"/>
</dbReference>
<dbReference type="GO" id="GO:0006412">
    <property type="term" value="P:translation"/>
    <property type="evidence" value="ECO:0007669"/>
    <property type="project" value="UniProtKB-UniRule"/>
</dbReference>
<evidence type="ECO:0000256" key="1">
    <source>
        <dbReference type="ARBA" id="ARBA00006227"/>
    </source>
</evidence>
<dbReference type="SUPFAM" id="SSF52161">
    <property type="entry name" value="Ribosomal protein L13"/>
    <property type="match status" value="1"/>
</dbReference>
<evidence type="ECO:0000256" key="2">
    <source>
        <dbReference type="ARBA" id="ARBA00011838"/>
    </source>
</evidence>
<dbReference type="PROSITE" id="PS00783">
    <property type="entry name" value="RIBOSOMAL_L13"/>
    <property type="match status" value="1"/>
</dbReference>
<evidence type="ECO:0000256" key="4">
    <source>
        <dbReference type="ARBA" id="ARBA00023274"/>
    </source>
</evidence>
<protein>
    <recommendedName>
        <fullName evidence="5 6">Large ribosomal subunit protein uL13</fullName>
    </recommendedName>
</protein>
<dbReference type="RefSeq" id="WP_133686280.1">
    <property type="nucleotide sequence ID" value="NZ_SOAY01000010.1"/>
</dbReference>
<keyword evidence="3 6" id="KW-0689">Ribosomal protein</keyword>
<evidence type="ECO:0000256" key="8">
    <source>
        <dbReference type="RuleBase" id="RU003878"/>
    </source>
</evidence>